<protein>
    <recommendedName>
        <fullName evidence="4 8">Methionyl-tRNA formyltransferase</fullName>
        <ecNumber evidence="3 8">2.1.2.9</ecNumber>
    </recommendedName>
</protein>
<dbReference type="NCBIfam" id="TIGR00460">
    <property type="entry name" value="fmt"/>
    <property type="match status" value="1"/>
</dbReference>
<dbReference type="Proteomes" id="UP000295724">
    <property type="component" value="Unassembled WGS sequence"/>
</dbReference>
<proteinExistence type="inferred from homology"/>
<dbReference type="InterPro" id="IPR036477">
    <property type="entry name" value="Formyl_transf_N_sf"/>
</dbReference>
<feature type="domain" description="Formyl transferase C-terminal" evidence="10">
    <location>
        <begin position="204"/>
        <end position="300"/>
    </location>
</feature>
<dbReference type="GO" id="GO:0004479">
    <property type="term" value="F:methionyl-tRNA formyltransferase activity"/>
    <property type="evidence" value="ECO:0007669"/>
    <property type="project" value="UniProtKB-UniRule"/>
</dbReference>
<organism evidence="11 12">
    <name type="scientific">Marinicella litoralis</name>
    <dbReference type="NCBI Taxonomy" id="644220"/>
    <lineage>
        <taxon>Bacteria</taxon>
        <taxon>Pseudomonadati</taxon>
        <taxon>Pseudomonadota</taxon>
        <taxon>Gammaproteobacteria</taxon>
        <taxon>Lysobacterales</taxon>
        <taxon>Marinicellaceae</taxon>
        <taxon>Marinicella</taxon>
    </lineage>
</organism>
<keyword evidence="12" id="KW-1185">Reference proteome</keyword>
<dbReference type="InterPro" id="IPR037022">
    <property type="entry name" value="Formyl_trans_C_sf"/>
</dbReference>
<dbReference type="Gene3D" id="3.40.50.170">
    <property type="entry name" value="Formyl transferase, N-terminal domain"/>
    <property type="match status" value="1"/>
</dbReference>
<evidence type="ECO:0000256" key="8">
    <source>
        <dbReference type="HAMAP-Rule" id="MF_00182"/>
    </source>
</evidence>
<keyword evidence="6 8" id="KW-0648">Protein biosynthesis</keyword>
<dbReference type="AlphaFoldDB" id="A0A4R6XXV5"/>
<dbReference type="CDD" id="cd08704">
    <property type="entry name" value="Met_tRNA_FMT_C"/>
    <property type="match status" value="1"/>
</dbReference>
<evidence type="ECO:0000256" key="7">
    <source>
        <dbReference type="ARBA" id="ARBA00048558"/>
    </source>
</evidence>
<dbReference type="InterPro" id="IPR011034">
    <property type="entry name" value="Formyl_transferase-like_C_sf"/>
</dbReference>
<evidence type="ECO:0000259" key="9">
    <source>
        <dbReference type="Pfam" id="PF00551"/>
    </source>
</evidence>
<dbReference type="Pfam" id="PF02911">
    <property type="entry name" value="Formyl_trans_C"/>
    <property type="match status" value="1"/>
</dbReference>
<dbReference type="Gene3D" id="3.10.25.10">
    <property type="entry name" value="Formyl transferase, C-terminal domain"/>
    <property type="match status" value="1"/>
</dbReference>
<gene>
    <name evidence="8" type="primary">fmt</name>
    <name evidence="11" type="ORF">C8D91_0180</name>
</gene>
<accession>A0A4R6XXV5</accession>
<evidence type="ECO:0000259" key="10">
    <source>
        <dbReference type="Pfam" id="PF02911"/>
    </source>
</evidence>
<comment type="caution">
    <text evidence="11">The sequence shown here is derived from an EMBL/GenBank/DDBJ whole genome shotgun (WGS) entry which is preliminary data.</text>
</comment>
<dbReference type="CDD" id="cd08646">
    <property type="entry name" value="FMT_core_Met-tRNA-FMT_N"/>
    <property type="match status" value="1"/>
</dbReference>
<evidence type="ECO:0000256" key="2">
    <source>
        <dbReference type="ARBA" id="ARBA00010699"/>
    </source>
</evidence>
<evidence type="ECO:0000313" key="11">
    <source>
        <dbReference type="EMBL" id="TDR23320.1"/>
    </source>
</evidence>
<dbReference type="InterPro" id="IPR002376">
    <property type="entry name" value="Formyl_transf_N"/>
</dbReference>
<evidence type="ECO:0000256" key="6">
    <source>
        <dbReference type="ARBA" id="ARBA00022917"/>
    </source>
</evidence>
<dbReference type="InterPro" id="IPR005793">
    <property type="entry name" value="Formyl_trans_C"/>
</dbReference>
<dbReference type="EC" id="2.1.2.9" evidence="3 8"/>
<dbReference type="PANTHER" id="PTHR11138:SF5">
    <property type="entry name" value="METHIONYL-TRNA FORMYLTRANSFERASE, MITOCHONDRIAL"/>
    <property type="match status" value="1"/>
</dbReference>
<evidence type="ECO:0000256" key="4">
    <source>
        <dbReference type="ARBA" id="ARBA00016014"/>
    </source>
</evidence>
<sequence>MDIIFCGTPEFSVPPLVDLVKAGHHVKAVFTQPDKRKGRGQQIQKTPVKIEAEKHNIPVFQPTSLRDPAVVELMASFEADLMVVVAYGLIIPQNILDLPQHGCWNIHASLLPRWRGAAPIHRAILAGDEETGIAIMQMEAGLDTGPVYHMYPTQISTKDTSATLHDRLSLMGGEAIVACVEQLVNESLPPPEKQNNELATYAHKLTKAESAIDWSAPATHIERQIRAFNPWPGSHAEINGDSVKIWAAETVDMNTEIQPGGIVLANKNQLYIQTGDGQICIQEIQKSGKKRMPIEAFMAAKTAWFNS</sequence>
<dbReference type="Pfam" id="PF00551">
    <property type="entry name" value="Formyl_trans_N"/>
    <property type="match status" value="1"/>
</dbReference>
<name>A0A4R6XXV5_9GAMM</name>
<dbReference type="FunFam" id="3.40.50.12230:FF:000001">
    <property type="entry name" value="Methionyl-tRNA formyltransferase"/>
    <property type="match status" value="1"/>
</dbReference>
<dbReference type="RefSeq" id="WP_099018031.1">
    <property type="nucleotide sequence ID" value="NZ_NIHB01000001.1"/>
</dbReference>
<dbReference type="GO" id="GO:0005829">
    <property type="term" value="C:cytosol"/>
    <property type="evidence" value="ECO:0007669"/>
    <property type="project" value="TreeGrafter"/>
</dbReference>
<comment type="function">
    <text evidence="1 8">Attaches a formyl group to the free amino group of methionyl-tRNA(fMet). The formyl group appears to play a dual role in the initiator identity of N-formylmethionyl-tRNA by promoting its recognition by IF2 and preventing the misappropriation of this tRNA by the elongation apparatus.</text>
</comment>
<comment type="similarity">
    <text evidence="2 8">Belongs to the Fmt family.</text>
</comment>
<evidence type="ECO:0000313" key="12">
    <source>
        <dbReference type="Proteomes" id="UP000295724"/>
    </source>
</evidence>
<dbReference type="SUPFAM" id="SSF53328">
    <property type="entry name" value="Formyltransferase"/>
    <property type="match status" value="1"/>
</dbReference>
<dbReference type="SUPFAM" id="SSF50486">
    <property type="entry name" value="FMT C-terminal domain-like"/>
    <property type="match status" value="1"/>
</dbReference>
<feature type="domain" description="Formyl transferase N-terminal" evidence="9">
    <location>
        <begin position="7"/>
        <end position="178"/>
    </location>
</feature>
<comment type="catalytic activity">
    <reaction evidence="7 8">
        <text>L-methionyl-tRNA(fMet) + (6R)-10-formyltetrahydrofolate = N-formyl-L-methionyl-tRNA(fMet) + (6S)-5,6,7,8-tetrahydrofolate + H(+)</text>
        <dbReference type="Rhea" id="RHEA:24380"/>
        <dbReference type="Rhea" id="RHEA-COMP:9952"/>
        <dbReference type="Rhea" id="RHEA-COMP:9953"/>
        <dbReference type="ChEBI" id="CHEBI:15378"/>
        <dbReference type="ChEBI" id="CHEBI:57453"/>
        <dbReference type="ChEBI" id="CHEBI:78530"/>
        <dbReference type="ChEBI" id="CHEBI:78844"/>
        <dbReference type="ChEBI" id="CHEBI:195366"/>
        <dbReference type="EC" id="2.1.2.9"/>
    </reaction>
</comment>
<keyword evidence="5 8" id="KW-0808">Transferase</keyword>
<dbReference type="HAMAP" id="MF_00182">
    <property type="entry name" value="Formyl_trans"/>
    <property type="match status" value="1"/>
</dbReference>
<dbReference type="PANTHER" id="PTHR11138">
    <property type="entry name" value="METHIONYL-TRNA FORMYLTRANSFERASE"/>
    <property type="match status" value="1"/>
</dbReference>
<evidence type="ECO:0000256" key="3">
    <source>
        <dbReference type="ARBA" id="ARBA00012261"/>
    </source>
</evidence>
<dbReference type="OrthoDB" id="9802815at2"/>
<evidence type="ECO:0000256" key="5">
    <source>
        <dbReference type="ARBA" id="ARBA00022679"/>
    </source>
</evidence>
<dbReference type="EMBL" id="SNZB01000001">
    <property type="protein sequence ID" value="TDR23320.1"/>
    <property type="molecule type" value="Genomic_DNA"/>
</dbReference>
<dbReference type="InterPro" id="IPR041711">
    <property type="entry name" value="Met-tRNA-FMT_N"/>
</dbReference>
<dbReference type="InterPro" id="IPR005794">
    <property type="entry name" value="Fmt"/>
</dbReference>
<reference evidence="11 12" key="1">
    <citation type="submission" date="2019-03" db="EMBL/GenBank/DDBJ databases">
        <title>Genomic Encyclopedia of Type Strains, Phase IV (KMG-IV): sequencing the most valuable type-strain genomes for metagenomic binning, comparative biology and taxonomic classification.</title>
        <authorList>
            <person name="Goeker M."/>
        </authorList>
    </citation>
    <scope>NUCLEOTIDE SEQUENCE [LARGE SCALE GENOMIC DNA]</scope>
    <source>
        <strain evidence="11 12">DSM 25488</strain>
    </source>
</reference>
<evidence type="ECO:0000256" key="1">
    <source>
        <dbReference type="ARBA" id="ARBA00002606"/>
    </source>
</evidence>
<feature type="binding site" evidence="8">
    <location>
        <begin position="109"/>
        <end position="112"/>
    </location>
    <ligand>
        <name>(6S)-5,6,7,8-tetrahydrofolate</name>
        <dbReference type="ChEBI" id="CHEBI:57453"/>
    </ligand>
</feature>
<dbReference type="InterPro" id="IPR044135">
    <property type="entry name" value="Met-tRNA-FMT_C"/>
</dbReference>